<feature type="domain" description="F-box" evidence="1">
    <location>
        <begin position="1"/>
        <end position="48"/>
    </location>
</feature>
<keyword evidence="3" id="KW-1185">Reference proteome</keyword>
<accession>T1JRT3</accession>
<proteinExistence type="predicted"/>
<reference evidence="3" key="1">
    <citation type="submission" date="2011-08" db="EMBL/GenBank/DDBJ databases">
        <authorList>
            <person name="Rombauts S."/>
        </authorList>
    </citation>
    <scope>NUCLEOTIDE SEQUENCE</scope>
    <source>
        <strain evidence="3">London</strain>
    </source>
</reference>
<dbReference type="AlphaFoldDB" id="T1JRT3"/>
<dbReference type="InterPro" id="IPR032675">
    <property type="entry name" value="LRR_dom_sf"/>
</dbReference>
<dbReference type="Pfam" id="PF12937">
    <property type="entry name" value="F-box-like"/>
    <property type="match status" value="1"/>
</dbReference>
<organism evidence="2 3">
    <name type="scientific">Tetranychus urticae</name>
    <name type="common">Two-spotted spider mite</name>
    <dbReference type="NCBI Taxonomy" id="32264"/>
    <lineage>
        <taxon>Eukaryota</taxon>
        <taxon>Metazoa</taxon>
        <taxon>Ecdysozoa</taxon>
        <taxon>Arthropoda</taxon>
        <taxon>Chelicerata</taxon>
        <taxon>Arachnida</taxon>
        <taxon>Acari</taxon>
        <taxon>Acariformes</taxon>
        <taxon>Trombidiformes</taxon>
        <taxon>Prostigmata</taxon>
        <taxon>Eleutherengona</taxon>
        <taxon>Raphignathae</taxon>
        <taxon>Tetranychoidea</taxon>
        <taxon>Tetranychidae</taxon>
        <taxon>Tetranychus</taxon>
    </lineage>
</organism>
<dbReference type="SUPFAM" id="SSF81383">
    <property type="entry name" value="F-box domain"/>
    <property type="match status" value="1"/>
</dbReference>
<protein>
    <recommendedName>
        <fullName evidence="1">F-box domain-containing protein</fullName>
    </recommendedName>
</protein>
<evidence type="ECO:0000313" key="3">
    <source>
        <dbReference type="Proteomes" id="UP000015104"/>
    </source>
</evidence>
<name>T1JRT3_TETUR</name>
<dbReference type="EnsemblMetazoa" id="tetur01g08040.1">
    <property type="protein sequence ID" value="tetur01g08040.1"/>
    <property type="gene ID" value="tetur01g08040"/>
</dbReference>
<dbReference type="PROSITE" id="PS50181">
    <property type="entry name" value="FBOX"/>
    <property type="match status" value="1"/>
</dbReference>
<dbReference type="Gene3D" id="1.20.1280.50">
    <property type="match status" value="1"/>
</dbReference>
<dbReference type="HOGENOM" id="CLU_029073_1_0_1"/>
<reference evidence="2" key="2">
    <citation type="submission" date="2015-06" db="UniProtKB">
        <authorList>
            <consortium name="EnsemblMetazoa"/>
        </authorList>
    </citation>
    <scope>IDENTIFICATION</scope>
</reference>
<dbReference type="InterPro" id="IPR036047">
    <property type="entry name" value="F-box-like_dom_sf"/>
</dbReference>
<evidence type="ECO:0000259" key="1">
    <source>
        <dbReference type="PROSITE" id="PS50181"/>
    </source>
</evidence>
<dbReference type="SUPFAM" id="SSF52047">
    <property type="entry name" value="RNI-like"/>
    <property type="match status" value="1"/>
</dbReference>
<dbReference type="Gene3D" id="3.80.10.10">
    <property type="entry name" value="Ribonuclease Inhibitor"/>
    <property type="match status" value="1"/>
</dbReference>
<dbReference type="InterPro" id="IPR001810">
    <property type="entry name" value="F-box_dom"/>
</dbReference>
<dbReference type="Proteomes" id="UP000015104">
    <property type="component" value="Unassembled WGS sequence"/>
</dbReference>
<sequence length="393" mass="46511">MFINELPEECLLIIFGSINELDDLLNCYKVCRKWSHLIAERTRKVKYLTEHEGDWPDRKPFPSYPLNHVYYRTEEPIDGTFLSTLFPNLIIIEYSKGFRKKVKHEDIVPLVKKVKPLKGLIHQFVYGDSIFEYFVELEMLSYDVIGAFIGQTCANIKQLKIKDFTVSDSFSDYEHAFPNLERLCVNAEGCQDGPYGGPIFRRLKILELFFTCYADTSINYGFQFMDSCPNLQSAHVYFESNRIYVDESIKHKSLQDLVIEFYEPYWKENINWNELERLFTKYPNLKHLALWSYKSLENEYVERFVRILPNLVLLAVRGCPKVNKNAVNYVQDYNRRHGRAIKFYFDENQHEIQSDWPQLSSKREKISQGFDFMKHCFLKDFNSLPTFLVPGED</sequence>
<evidence type="ECO:0000313" key="2">
    <source>
        <dbReference type="EnsemblMetazoa" id="tetur01g08040.1"/>
    </source>
</evidence>
<dbReference type="EMBL" id="CAEY01000452">
    <property type="status" value="NOT_ANNOTATED_CDS"/>
    <property type="molecule type" value="Genomic_DNA"/>
</dbReference>